<feature type="transmembrane region" description="Helical" evidence="1">
    <location>
        <begin position="96"/>
        <end position="120"/>
    </location>
</feature>
<accession>E1RDF3</accession>
<dbReference type="Proteomes" id="UP000006565">
    <property type="component" value="Chromosome"/>
</dbReference>
<reference evidence="2 3" key="1">
    <citation type="journal article" date="2010" name="Stand. Genomic Sci.">
        <title>Complete genome sequence of Methanoplanus petrolearius type strain (SEBR 4847).</title>
        <authorList>
            <person name="Brambilla E."/>
            <person name="Djao O.D."/>
            <person name="Daligault H."/>
            <person name="Lapidus A."/>
            <person name="Lucas S."/>
            <person name="Hammon N."/>
            <person name="Nolan M."/>
            <person name="Tice H."/>
            <person name="Cheng J.F."/>
            <person name="Han C."/>
            <person name="Tapia R."/>
            <person name="Goodwin L."/>
            <person name="Pitluck S."/>
            <person name="Liolios K."/>
            <person name="Ivanova N."/>
            <person name="Mavromatis K."/>
            <person name="Mikhailova N."/>
            <person name="Pati A."/>
            <person name="Chen A."/>
            <person name="Palaniappan K."/>
            <person name="Land M."/>
            <person name="Hauser L."/>
            <person name="Chang Y.J."/>
            <person name="Jeffries C.D."/>
            <person name="Rohde M."/>
            <person name="Spring S."/>
            <person name="Sikorski J."/>
            <person name="Goker M."/>
            <person name="Woyke T."/>
            <person name="Bristow J."/>
            <person name="Eisen J.A."/>
            <person name="Markowitz V."/>
            <person name="Hugenholtz P."/>
            <person name="Kyrpides N.C."/>
            <person name="Klenk H.P."/>
        </authorList>
    </citation>
    <scope>NUCLEOTIDE SEQUENCE [LARGE SCALE GENOMIC DNA]</scope>
    <source>
        <strain evidence="3">DSM 11571 / OCM 486 / SEBR 4847</strain>
    </source>
</reference>
<dbReference type="RefSeq" id="WP_013328016.1">
    <property type="nucleotide sequence ID" value="NC_014507.1"/>
</dbReference>
<dbReference type="eggNOG" id="arCOG09582">
    <property type="taxonomic scope" value="Archaea"/>
</dbReference>
<name>E1RDF3_METP4</name>
<organism evidence="2 3">
    <name type="scientific">Methanolacinia petrolearia (strain DSM 11571 / OCM 486 / SEBR 4847)</name>
    <name type="common">Methanoplanus petrolearius</name>
    <dbReference type="NCBI Taxonomy" id="679926"/>
    <lineage>
        <taxon>Archaea</taxon>
        <taxon>Methanobacteriati</taxon>
        <taxon>Methanobacteriota</taxon>
        <taxon>Stenosarchaea group</taxon>
        <taxon>Methanomicrobia</taxon>
        <taxon>Methanomicrobiales</taxon>
        <taxon>Methanomicrobiaceae</taxon>
        <taxon>Methanolacinia</taxon>
    </lineage>
</organism>
<keyword evidence="1" id="KW-0472">Membrane</keyword>
<dbReference type="STRING" id="679926.Mpet_0056"/>
<keyword evidence="3" id="KW-1185">Reference proteome</keyword>
<dbReference type="EMBL" id="CP002117">
    <property type="protein sequence ID" value="ADN34837.1"/>
    <property type="molecule type" value="Genomic_DNA"/>
</dbReference>
<dbReference type="GeneID" id="9742494"/>
<dbReference type="HOGENOM" id="CLU_2032896_0_0_2"/>
<evidence type="ECO:0000313" key="2">
    <source>
        <dbReference type="EMBL" id="ADN34837.1"/>
    </source>
</evidence>
<dbReference type="OrthoDB" id="376863at2157"/>
<evidence type="ECO:0000256" key="1">
    <source>
        <dbReference type="SAM" id="Phobius"/>
    </source>
</evidence>
<evidence type="ECO:0000313" key="3">
    <source>
        <dbReference type="Proteomes" id="UP000006565"/>
    </source>
</evidence>
<proteinExistence type="predicted"/>
<keyword evidence="1" id="KW-1133">Transmembrane helix</keyword>
<feature type="transmembrane region" description="Helical" evidence="1">
    <location>
        <begin position="16"/>
        <end position="35"/>
    </location>
</feature>
<protein>
    <submittedName>
        <fullName evidence="2">Uncharacterized protein</fullName>
    </submittedName>
</protein>
<keyword evidence="1" id="KW-0812">Transmembrane</keyword>
<sequence precursor="true">MTKKIFGVPAKKMVNLLASLVCGAVGTVFLGFGLNERISEYGIFFRIVSPLQLSLIGIGFVFLVVVVFLVREAFRDGFFDPESAWEDGIRFCEANILIWLVLFCLGVILPLIAALLLVFLW</sequence>
<feature type="transmembrane region" description="Helical" evidence="1">
    <location>
        <begin position="47"/>
        <end position="70"/>
    </location>
</feature>
<gene>
    <name evidence="2" type="ordered locus">Mpet_0056</name>
</gene>
<dbReference type="AlphaFoldDB" id="E1RDF3"/>
<dbReference type="KEGG" id="mpi:Mpet_0056"/>